<dbReference type="InterPro" id="IPR010035">
    <property type="entry name" value="Thi_S"/>
</dbReference>
<sequence>MSMKIFVNDEQKQVAAETLSALLKELDYEGDWLATAVNGELVSAGERDLFKLNNGDKIEILSPMQGG</sequence>
<dbReference type="InterPro" id="IPR003749">
    <property type="entry name" value="ThiS/MoaD-like"/>
</dbReference>
<dbReference type="PANTHER" id="PTHR34472">
    <property type="entry name" value="SULFUR CARRIER PROTEIN THIS"/>
    <property type="match status" value="1"/>
</dbReference>
<proteinExistence type="predicted"/>
<dbReference type="Gene3D" id="3.10.20.30">
    <property type="match status" value="1"/>
</dbReference>
<name>A0A1U9MGR3_9HYPH</name>
<accession>A0A1U9MGR3</accession>
<dbReference type="InterPro" id="IPR012675">
    <property type="entry name" value="Beta-grasp_dom_sf"/>
</dbReference>
<keyword evidence="2" id="KW-1185">Reference proteome</keyword>
<dbReference type="InterPro" id="IPR016155">
    <property type="entry name" value="Mopterin_synth/thiamin_S_b"/>
</dbReference>
<dbReference type="PANTHER" id="PTHR34472:SF1">
    <property type="entry name" value="SULFUR CARRIER PROTEIN THIS"/>
    <property type="match status" value="1"/>
</dbReference>
<dbReference type="SUPFAM" id="SSF54285">
    <property type="entry name" value="MoaD/ThiS"/>
    <property type="match status" value="1"/>
</dbReference>
<dbReference type="AlphaFoldDB" id="A0A1U9MGR3"/>
<reference evidence="1 2" key="1">
    <citation type="submission" date="2016-11" db="EMBL/GenBank/DDBJ databases">
        <title>Comparative genomics of Bartonella apis.</title>
        <authorList>
            <person name="Engel P."/>
        </authorList>
    </citation>
    <scope>NUCLEOTIDE SEQUENCE [LARGE SCALE GENOMIC DNA]</scope>
    <source>
        <strain evidence="1 2">BBC0122</strain>
    </source>
</reference>
<gene>
    <name evidence="1" type="ORF">BBC0122_007850</name>
</gene>
<dbReference type="STRING" id="1686310.BBC0244_007910"/>
<dbReference type="KEGG" id="bapi:BBC0122_007850"/>
<dbReference type="Proteomes" id="UP000189632">
    <property type="component" value="Chromosome"/>
</dbReference>
<protein>
    <submittedName>
        <fullName evidence="1">Sulfur carrier protein</fullName>
    </submittedName>
</protein>
<organism evidence="1 2">
    <name type="scientific">Bartonella choladocola</name>
    <dbReference type="NCBI Taxonomy" id="2750995"/>
    <lineage>
        <taxon>Bacteria</taxon>
        <taxon>Pseudomonadati</taxon>
        <taxon>Pseudomonadota</taxon>
        <taxon>Alphaproteobacteria</taxon>
        <taxon>Hyphomicrobiales</taxon>
        <taxon>Bartonellaceae</taxon>
        <taxon>Bartonella</taxon>
    </lineage>
</organism>
<dbReference type="EMBL" id="CP015625">
    <property type="protein sequence ID" value="AQT46913.1"/>
    <property type="molecule type" value="Genomic_DNA"/>
</dbReference>
<evidence type="ECO:0000313" key="2">
    <source>
        <dbReference type="Proteomes" id="UP000189632"/>
    </source>
</evidence>
<dbReference type="NCBIfam" id="TIGR01683">
    <property type="entry name" value="thiS"/>
    <property type="match status" value="1"/>
</dbReference>
<dbReference type="Pfam" id="PF02597">
    <property type="entry name" value="ThiS"/>
    <property type="match status" value="1"/>
</dbReference>
<evidence type="ECO:0000313" key="1">
    <source>
        <dbReference type="EMBL" id="AQT46913.1"/>
    </source>
</evidence>
<dbReference type="CDD" id="cd00565">
    <property type="entry name" value="Ubl_ThiS"/>
    <property type="match status" value="1"/>
</dbReference>